<proteinExistence type="inferred from homology"/>
<dbReference type="InterPro" id="IPR001128">
    <property type="entry name" value="Cyt_P450"/>
</dbReference>
<dbReference type="Pfam" id="PF00067">
    <property type="entry name" value="p450"/>
    <property type="match status" value="2"/>
</dbReference>
<dbReference type="EMBL" id="CP026652">
    <property type="protein sequence ID" value="AVH55182.1"/>
    <property type="molecule type" value="Genomic_DNA"/>
</dbReference>
<feature type="region of interest" description="Disordered" evidence="2">
    <location>
        <begin position="400"/>
        <end position="432"/>
    </location>
</feature>
<dbReference type="PRINTS" id="PR00385">
    <property type="entry name" value="P450"/>
</dbReference>
<dbReference type="InterPro" id="IPR002397">
    <property type="entry name" value="Cyt_P450_B"/>
</dbReference>
<dbReference type="CDD" id="cd11033">
    <property type="entry name" value="CYP142-like"/>
    <property type="match status" value="1"/>
</dbReference>
<evidence type="ECO:0000313" key="3">
    <source>
        <dbReference type="EMBL" id="AVH55182.1"/>
    </source>
</evidence>
<organism evidence="3 4">
    <name type="scientific">Streptomyces dengpaensis</name>
    <dbReference type="NCBI Taxonomy" id="2049881"/>
    <lineage>
        <taxon>Bacteria</taxon>
        <taxon>Bacillati</taxon>
        <taxon>Actinomycetota</taxon>
        <taxon>Actinomycetes</taxon>
        <taxon>Kitasatosporales</taxon>
        <taxon>Streptomycetaceae</taxon>
        <taxon>Streptomyces</taxon>
    </lineage>
</organism>
<dbReference type="RefSeq" id="WP_099502469.1">
    <property type="nucleotide sequence ID" value="NZ_CP026652.1"/>
</dbReference>
<dbReference type="InterPro" id="IPR036396">
    <property type="entry name" value="Cyt_P450_sf"/>
</dbReference>
<feature type="compositionally biased region" description="Low complexity" evidence="2">
    <location>
        <begin position="406"/>
        <end position="415"/>
    </location>
</feature>
<dbReference type="Proteomes" id="UP000238413">
    <property type="component" value="Chromosome"/>
</dbReference>
<protein>
    <submittedName>
        <fullName evidence="3">Cytochrome P450</fullName>
    </submittedName>
</protein>
<reference evidence="3 4" key="1">
    <citation type="submission" date="2018-02" db="EMBL/GenBank/DDBJ databases">
        <title>Complete genome sequence of Streptomyces dengpaensis, the producer of angucyclines.</title>
        <authorList>
            <person name="Yumei L."/>
        </authorList>
    </citation>
    <scope>NUCLEOTIDE SEQUENCE [LARGE SCALE GENOMIC DNA]</scope>
    <source>
        <strain evidence="3 4">XZHG99</strain>
    </source>
</reference>
<name>A0ABM6SKR8_9ACTN</name>
<sequence length="432" mass="47904">MTAAVRADLTNLDHFANGFPQDLFARLRREAPVRWHEPTEHTPKGTGFWSVHTYAESREILLDPAVFSSAQGTVLFDHPWAGYMMNMMDNPRHARLRRLVSGGFTPRMVDRLEDELRRRTETLIDAAVEMGQCDLVEAVTSELPLQAICMLMGIPQQDRHLLSERVHHVFDVKDGSTAGGSAAAATESLLQYGREIVAERRRNPQDDLLSVITHAHLPDEDPSHLLEPEIDAFFQLLFGAGADATRSAASWALVAMAADPTILDTVAGDPSVLTTLPDEAVRMMSPVAHNVRTATRDYELAGHRISAGDRVVYWLASANRDEAVFRDPQRCDVRREPNPHLGFAQGPHFCLGASLARLELQVILRQFAARVERIELTGDIEWTRSNKYNGINRIPAALTSRRTRSAPRAGRPAGVRGAGRRAGRCPAGDRPQ</sequence>
<evidence type="ECO:0000256" key="2">
    <source>
        <dbReference type="SAM" id="MobiDB-lite"/>
    </source>
</evidence>
<keyword evidence="4" id="KW-1185">Reference proteome</keyword>
<dbReference type="PANTHER" id="PTHR46696:SF4">
    <property type="entry name" value="BIOTIN BIOSYNTHESIS CYTOCHROME P450"/>
    <property type="match status" value="1"/>
</dbReference>
<dbReference type="SUPFAM" id="SSF48264">
    <property type="entry name" value="Cytochrome P450"/>
    <property type="match status" value="1"/>
</dbReference>
<evidence type="ECO:0000313" key="4">
    <source>
        <dbReference type="Proteomes" id="UP000238413"/>
    </source>
</evidence>
<dbReference type="PANTHER" id="PTHR46696">
    <property type="entry name" value="P450, PUTATIVE (EUROFUNG)-RELATED"/>
    <property type="match status" value="1"/>
</dbReference>
<dbReference type="Gene3D" id="1.10.630.10">
    <property type="entry name" value="Cytochrome P450"/>
    <property type="match status" value="1"/>
</dbReference>
<evidence type="ECO:0000256" key="1">
    <source>
        <dbReference type="ARBA" id="ARBA00010617"/>
    </source>
</evidence>
<gene>
    <name evidence="3" type="ORF">C4B68_04520</name>
</gene>
<accession>A0ABM6SKR8</accession>
<dbReference type="PRINTS" id="PR00359">
    <property type="entry name" value="BP450"/>
</dbReference>
<comment type="similarity">
    <text evidence="1">Belongs to the cytochrome P450 family.</text>
</comment>